<evidence type="ECO:0000313" key="3">
    <source>
        <dbReference type="EMBL" id="GLQ16390.1"/>
    </source>
</evidence>
<gene>
    <name evidence="3" type="ORF">GCM10007879_06390</name>
</gene>
<dbReference type="Gene3D" id="3.40.50.1820">
    <property type="entry name" value="alpha/beta hydrolase"/>
    <property type="match status" value="1"/>
</dbReference>
<organism evidence="3 4">
    <name type="scientific">Maritalea porphyrae</name>
    <dbReference type="NCBI Taxonomy" id="880732"/>
    <lineage>
        <taxon>Bacteria</taxon>
        <taxon>Pseudomonadati</taxon>
        <taxon>Pseudomonadota</taxon>
        <taxon>Alphaproteobacteria</taxon>
        <taxon>Hyphomicrobiales</taxon>
        <taxon>Devosiaceae</taxon>
        <taxon>Maritalea</taxon>
    </lineage>
</organism>
<sequence length="320" mass="34894">MIDPTADNAAFRFVQRIPDTQLGLRLMHCLAYANLGRTPSNITIERAAIHGKTGHSIPITIARPKAERDGLPILLHFHGGGYAIGAPRQDIGLFSRLIDAAPCIIIAPHYRRSFQARYPAALEDCYDVLCWVRDNAVQLGGRADQIMVMGESAGGGLAAAICIAARDRGDVNIAAQFPLYAMLDNRTTSTNLALNDLSWTPGKNKLAWDLYVGPEDKDMPATAVPARTDNLAKLPPAIGFVGSCDLFMQENIAYFTALETAGVQTNFKLIDGAYHGVEVFAPDSNSGRIAMDYLLTMFEKSVKSHFAPQKEKQMTQKARS</sequence>
<reference evidence="3" key="1">
    <citation type="journal article" date="2014" name="Int. J. Syst. Evol. Microbiol.">
        <title>Complete genome of a new Firmicutes species belonging to the dominant human colonic microbiota ('Ruminococcus bicirculans') reveals two chromosomes and a selective capacity to utilize plant glucans.</title>
        <authorList>
            <consortium name="NISC Comparative Sequencing Program"/>
            <person name="Wegmann U."/>
            <person name="Louis P."/>
            <person name="Goesmann A."/>
            <person name="Henrissat B."/>
            <person name="Duncan S.H."/>
            <person name="Flint H.J."/>
        </authorList>
    </citation>
    <scope>NUCLEOTIDE SEQUENCE</scope>
    <source>
        <strain evidence="3">NBRC 107169</strain>
    </source>
</reference>
<accession>A0ABQ5UNH9</accession>
<dbReference type="SUPFAM" id="SSF53474">
    <property type="entry name" value="alpha/beta-Hydrolases"/>
    <property type="match status" value="1"/>
</dbReference>
<dbReference type="Pfam" id="PF07859">
    <property type="entry name" value="Abhydrolase_3"/>
    <property type="match status" value="1"/>
</dbReference>
<proteinExistence type="predicted"/>
<reference evidence="3" key="2">
    <citation type="submission" date="2023-01" db="EMBL/GenBank/DDBJ databases">
        <title>Draft genome sequence of Maritalea porphyrae strain NBRC 107169.</title>
        <authorList>
            <person name="Sun Q."/>
            <person name="Mori K."/>
        </authorList>
    </citation>
    <scope>NUCLEOTIDE SEQUENCE</scope>
    <source>
        <strain evidence="3">NBRC 107169</strain>
    </source>
</reference>
<keyword evidence="1" id="KW-0378">Hydrolase</keyword>
<dbReference type="PANTHER" id="PTHR48081:SF8">
    <property type="entry name" value="ALPHA_BETA HYDROLASE FOLD-3 DOMAIN-CONTAINING PROTEIN-RELATED"/>
    <property type="match status" value="1"/>
</dbReference>
<evidence type="ECO:0000259" key="2">
    <source>
        <dbReference type="Pfam" id="PF07859"/>
    </source>
</evidence>
<dbReference type="EMBL" id="BSNI01000001">
    <property type="protein sequence ID" value="GLQ16390.1"/>
    <property type="molecule type" value="Genomic_DNA"/>
</dbReference>
<evidence type="ECO:0000313" key="4">
    <source>
        <dbReference type="Proteomes" id="UP001161405"/>
    </source>
</evidence>
<comment type="caution">
    <text evidence="3">The sequence shown here is derived from an EMBL/GenBank/DDBJ whole genome shotgun (WGS) entry which is preliminary data.</text>
</comment>
<protein>
    <submittedName>
        <fullName evidence="3">Esterase LipW</fullName>
    </submittedName>
</protein>
<dbReference type="InterPro" id="IPR050300">
    <property type="entry name" value="GDXG_lipolytic_enzyme"/>
</dbReference>
<dbReference type="InterPro" id="IPR029058">
    <property type="entry name" value="AB_hydrolase_fold"/>
</dbReference>
<dbReference type="Proteomes" id="UP001161405">
    <property type="component" value="Unassembled WGS sequence"/>
</dbReference>
<feature type="domain" description="Alpha/beta hydrolase fold-3" evidence="2">
    <location>
        <begin position="74"/>
        <end position="277"/>
    </location>
</feature>
<name>A0ABQ5UNH9_9HYPH</name>
<dbReference type="InterPro" id="IPR013094">
    <property type="entry name" value="AB_hydrolase_3"/>
</dbReference>
<evidence type="ECO:0000256" key="1">
    <source>
        <dbReference type="ARBA" id="ARBA00022801"/>
    </source>
</evidence>
<dbReference type="PANTHER" id="PTHR48081">
    <property type="entry name" value="AB HYDROLASE SUPERFAMILY PROTEIN C4A8.06C"/>
    <property type="match status" value="1"/>
</dbReference>
<keyword evidence="4" id="KW-1185">Reference proteome</keyword>
<dbReference type="RefSeq" id="WP_284361980.1">
    <property type="nucleotide sequence ID" value="NZ_BSNI01000001.1"/>
</dbReference>